<dbReference type="EMBL" id="CP003774">
    <property type="protein sequence ID" value="AFQ48648.1"/>
    <property type="molecule type" value="Genomic_DNA"/>
</dbReference>
<dbReference type="InterPro" id="IPR037402">
    <property type="entry name" value="YidZ_PBP2"/>
</dbReference>
<dbReference type="GO" id="GO:0003700">
    <property type="term" value="F:DNA-binding transcription factor activity"/>
    <property type="evidence" value="ECO:0007669"/>
    <property type="project" value="InterPro"/>
</dbReference>
<dbReference type="Pfam" id="PF03466">
    <property type="entry name" value="LysR_substrate"/>
    <property type="match status" value="1"/>
</dbReference>
<sequence length="308" mass="34767">MNIFRTDLNLLVVLERIYAQQSITRAAQQLNLSQSAVSHALNRLRELLGDPLFERHGNAMMPTPFTRAIIARVRNGLHTLECTLHEASRFDVATTIRRFTIGILNAQEPVVLPPIAQYVAQHAPSIDIAAVQHDRRAIEADLLTGSLDAVIDVLLPHPQSVRSTRLSTDRYVVLCRRNHPRVSQRLDLGAYLAEEHVLVTSRQRGGGVEDAALVKLGAERRVRLRCIRYFAACRVVNQTDLLLTMPERYARLLNGMCGNQMLECPFDASIDTYLYWHANSDADPANRWLRQQLGEVFESVRADPARHP</sequence>
<protein>
    <submittedName>
        <fullName evidence="6">LysR family transcriptional regulator</fullName>
    </submittedName>
</protein>
<proteinExistence type="inferred from homology"/>
<dbReference type="CDD" id="cd08417">
    <property type="entry name" value="PBP2_Nitroaromatics_like"/>
    <property type="match status" value="1"/>
</dbReference>
<evidence type="ECO:0000256" key="3">
    <source>
        <dbReference type="ARBA" id="ARBA00023125"/>
    </source>
</evidence>
<dbReference type="Gene3D" id="1.10.10.10">
    <property type="entry name" value="Winged helix-like DNA-binding domain superfamily/Winged helix DNA-binding domain"/>
    <property type="match status" value="1"/>
</dbReference>
<dbReference type="AlphaFoldDB" id="A0A9W3K357"/>
<dbReference type="PROSITE" id="PS50931">
    <property type="entry name" value="HTH_LYSR"/>
    <property type="match status" value="1"/>
</dbReference>
<comment type="similarity">
    <text evidence="1">Belongs to the LysR transcriptional regulatory family.</text>
</comment>
<dbReference type="InterPro" id="IPR036388">
    <property type="entry name" value="WH-like_DNA-bd_sf"/>
</dbReference>
<dbReference type="InterPro" id="IPR000847">
    <property type="entry name" value="LysR_HTH_N"/>
</dbReference>
<dbReference type="GO" id="GO:0003677">
    <property type="term" value="F:DNA binding"/>
    <property type="evidence" value="ECO:0007669"/>
    <property type="project" value="UniProtKB-KW"/>
</dbReference>
<gene>
    <name evidence="6" type="ORF">GEM_2235</name>
</gene>
<dbReference type="PRINTS" id="PR00039">
    <property type="entry name" value="HTHLYSR"/>
</dbReference>
<accession>A0A9W3K357</accession>
<evidence type="ECO:0000256" key="4">
    <source>
        <dbReference type="ARBA" id="ARBA00023163"/>
    </source>
</evidence>
<reference evidence="6 7" key="1">
    <citation type="journal article" date="2012" name="J. Bacteriol.">
        <title>Complete Genome Sequence of Burkholderia sp. Strain GG4, a Betaproteobacterium That Reduces 3-Oxo-N-Acylhomoserine Lactones and Produces Different N-Acylhomoserine Lactones.</title>
        <authorList>
            <person name="Hong K.W."/>
            <person name="Koh C.L."/>
            <person name="Sam C.K."/>
            <person name="Yin W.F."/>
            <person name="Chan K.G."/>
        </authorList>
    </citation>
    <scope>NUCLEOTIDE SEQUENCE [LARGE SCALE GENOMIC DNA]</scope>
    <source>
        <strain evidence="6 7">GG4</strain>
    </source>
</reference>
<dbReference type="Pfam" id="PF00126">
    <property type="entry name" value="HTH_1"/>
    <property type="match status" value="1"/>
</dbReference>
<dbReference type="SUPFAM" id="SSF53850">
    <property type="entry name" value="Periplasmic binding protein-like II"/>
    <property type="match status" value="1"/>
</dbReference>
<name>A0A9W3K357_BURCE</name>
<dbReference type="KEGG" id="bct:GEM_2235"/>
<organism evidence="6 7">
    <name type="scientific">Burkholderia cepacia GG4</name>
    <dbReference type="NCBI Taxonomy" id="1009846"/>
    <lineage>
        <taxon>Bacteria</taxon>
        <taxon>Pseudomonadati</taxon>
        <taxon>Pseudomonadota</taxon>
        <taxon>Betaproteobacteria</taxon>
        <taxon>Burkholderiales</taxon>
        <taxon>Burkholderiaceae</taxon>
        <taxon>Burkholderia</taxon>
        <taxon>Burkholderia cepacia complex</taxon>
    </lineage>
</organism>
<dbReference type="InterPro" id="IPR036390">
    <property type="entry name" value="WH_DNA-bd_sf"/>
</dbReference>
<dbReference type="PANTHER" id="PTHR30118">
    <property type="entry name" value="HTH-TYPE TRANSCRIPTIONAL REGULATOR LEUO-RELATED"/>
    <property type="match status" value="1"/>
</dbReference>
<dbReference type="SUPFAM" id="SSF46785">
    <property type="entry name" value="Winged helix' DNA-binding domain"/>
    <property type="match status" value="1"/>
</dbReference>
<evidence type="ECO:0000256" key="1">
    <source>
        <dbReference type="ARBA" id="ARBA00009437"/>
    </source>
</evidence>
<keyword evidence="2" id="KW-0805">Transcription regulation</keyword>
<keyword evidence="3" id="KW-0238">DNA-binding</keyword>
<dbReference type="PANTHER" id="PTHR30118:SF15">
    <property type="entry name" value="TRANSCRIPTIONAL REGULATORY PROTEIN"/>
    <property type="match status" value="1"/>
</dbReference>
<evidence type="ECO:0000256" key="2">
    <source>
        <dbReference type="ARBA" id="ARBA00023015"/>
    </source>
</evidence>
<feature type="domain" description="HTH lysR-type" evidence="5">
    <location>
        <begin position="6"/>
        <end position="63"/>
    </location>
</feature>
<evidence type="ECO:0000259" key="5">
    <source>
        <dbReference type="PROSITE" id="PS50931"/>
    </source>
</evidence>
<keyword evidence="4" id="KW-0804">Transcription</keyword>
<dbReference type="RefSeq" id="WP_014897503.1">
    <property type="nucleotide sequence ID" value="NC_018513.1"/>
</dbReference>
<evidence type="ECO:0000313" key="6">
    <source>
        <dbReference type="EMBL" id="AFQ48648.1"/>
    </source>
</evidence>
<dbReference type="Proteomes" id="UP000032866">
    <property type="component" value="Chromosome 1"/>
</dbReference>
<dbReference type="Gene3D" id="3.40.190.10">
    <property type="entry name" value="Periplasmic binding protein-like II"/>
    <property type="match status" value="2"/>
</dbReference>
<dbReference type="InterPro" id="IPR005119">
    <property type="entry name" value="LysR_subst-bd"/>
</dbReference>
<evidence type="ECO:0000313" key="7">
    <source>
        <dbReference type="Proteomes" id="UP000032866"/>
    </source>
</evidence>
<dbReference type="InterPro" id="IPR050389">
    <property type="entry name" value="LysR-type_TF"/>
</dbReference>